<sequence>MPPILTLLRCPQDMPPKRPSPTHQLPSLHSRSVLPTCLQCCSHTGLILNATYHPYALKMRLQCRPHHSLRLILSPPLTILMLRY</sequence>
<protein>
    <submittedName>
        <fullName evidence="1">Uncharacterized protein</fullName>
    </submittedName>
</protein>
<organism evidence="1 2">
    <name type="scientific">Austropuccinia psidii MF-1</name>
    <dbReference type="NCBI Taxonomy" id="1389203"/>
    <lineage>
        <taxon>Eukaryota</taxon>
        <taxon>Fungi</taxon>
        <taxon>Dikarya</taxon>
        <taxon>Basidiomycota</taxon>
        <taxon>Pucciniomycotina</taxon>
        <taxon>Pucciniomycetes</taxon>
        <taxon>Pucciniales</taxon>
        <taxon>Sphaerophragmiaceae</taxon>
        <taxon>Austropuccinia</taxon>
    </lineage>
</organism>
<dbReference type="Proteomes" id="UP000765509">
    <property type="component" value="Unassembled WGS sequence"/>
</dbReference>
<evidence type="ECO:0000313" key="1">
    <source>
        <dbReference type="EMBL" id="MBW0553758.1"/>
    </source>
</evidence>
<comment type="caution">
    <text evidence="1">The sequence shown here is derived from an EMBL/GenBank/DDBJ whole genome shotgun (WGS) entry which is preliminary data.</text>
</comment>
<dbReference type="EMBL" id="AVOT02060221">
    <property type="protein sequence ID" value="MBW0553758.1"/>
    <property type="molecule type" value="Genomic_DNA"/>
</dbReference>
<name>A0A9Q3P9C4_9BASI</name>
<dbReference type="AlphaFoldDB" id="A0A9Q3P9C4"/>
<keyword evidence="2" id="KW-1185">Reference proteome</keyword>
<accession>A0A9Q3P9C4</accession>
<reference evidence="1" key="1">
    <citation type="submission" date="2021-03" db="EMBL/GenBank/DDBJ databases">
        <title>Draft genome sequence of rust myrtle Austropuccinia psidii MF-1, a brazilian biotype.</title>
        <authorList>
            <person name="Quecine M.C."/>
            <person name="Pachon D.M.R."/>
            <person name="Bonatelli M.L."/>
            <person name="Correr F.H."/>
            <person name="Franceschini L.M."/>
            <person name="Leite T.F."/>
            <person name="Margarido G.R.A."/>
            <person name="Almeida C.A."/>
            <person name="Ferrarezi J.A."/>
            <person name="Labate C.A."/>
        </authorList>
    </citation>
    <scope>NUCLEOTIDE SEQUENCE</scope>
    <source>
        <strain evidence="1">MF-1</strain>
    </source>
</reference>
<evidence type="ECO:0000313" key="2">
    <source>
        <dbReference type="Proteomes" id="UP000765509"/>
    </source>
</evidence>
<gene>
    <name evidence="1" type="ORF">O181_093473</name>
</gene>
<proteinExistence type="predicted"/>